<dbReference type="PANTHER" id="PTHR30096:SF0">
    <property type="entry name" value="4,5-DOPA DIOXYGENASE EXTRADIOL-LIKE PROTEIN"/>
    <property type="match status" value="1"/>
</dbReference>
<gene>
    <name evidence="2" type="ORF">TCE0_015f02517</name>
</gene>
<dbReference type="GO" id="GO:0008270">
    <property type="term" value="F:zinc ion binding"/>
    <property type="evidence" value="ECO:0007669"/>
    <property type="project" value="InterPro"/>
</dbReference>
<dbReference type="Proteomes" id="UP000053095">
    <property type="component" value="Unassembled WGS sequence"/>
</dbReference>
<organism evidence="2 3">
    <name type="scientific">Talaromyces pinophilus</name>
    <name type="common">Penicillium pinophilum</name>
    <dbReference type="NCBI Taxonomy" id="128442"/>
    <lineage>
        <taxon>Eukaryota</taxon>
        <taxon>Fungi</taxon>
        <taxon>Dikarya</taxon>
        <taxon>Ascomycota</taxon>
        <taxon>Pezizomycotina</taxon>
        <taxon>Eurotiomycetes</taxon>
        <taxon>Eurotiomycetidae</taxon>
        <taxon>Eurotiales</taxon>
        <taxon>Trichocomaceae</taxon>
        <taxon>Talaromyces</taxon>
        <taxon>Talaromyces sect. Talaromyces</taxon>
    </lineage>
</organism>
<dbReference type="EMBL" id="DF933811">
    <property type="protein sequence ID" value="GAM34745.1"/>
    <property type="molecule type" value="Genomic_DNA"/>
</dbReference>
<evidence type="ECO:0000313" key="3">
    <source>
        <dbReference type="Proteomes" id="UP000053095"/>
    </source>
</evidence>
<reference evidence="3" key="1">
    <citation type="journal article" date="2015" name="Genome Announc.">
        <title>Draft genome sequence of Talaromyces cellulolyticus strain Y-94, a source of lignocellulosic biomass-degrading enzymes.</title>
        <authorList>
            <person name="Fujii T."/>
            <person name="Koike H."/>
            <person name="Sawayama S."/>
            <person name="Yano S."/>
            <person name="Inoue H."/>
        </authorList>
    </citation>
    <scope>NUCLEOTIDE SEQUENCE [LARGE SCALE GENOMIC DNA]</scope>
    <source>
        <strain evidence="3">Y-94</strain>
    </source>
</reference>
<evidence type="ECO:0000256" key="1">
    <source>
        <dbReference type="ARBA" id="ARBA00023002"/>
    </source>
</evidence>
<dbReference type="PANTHER" id="PTHR30096">
    <property type="entry name" value="4,5-DOPA DIOXYGENASE EXTRADIOL-LIKE PROTEIN"/>
    <property type="match status" value="1"/>
</dbReference>
<comment type="caution">
    <text evidence="2">The sequence shown here is derived from an EMBL/GenBank/DDBJ whole genome shotgun (WGS) entry which is preliminary data.</text>
</comment>
<dbReference type="InterPro" id="IPR014436">
    <property type="entry name" value="Extradiol_dOase_DODA"/>
</dbReference>
<evidence type="ECO:0000313" key="2">
    <source>
        <dbReference type="EMBL" id="GAM34745.1"/>
    </source>
</evidence>
<protein>
    <submittedName>
        <fullName evidence="2">Uncharacterized protein</fullName>
    </submittedName>
</protein>
<dbReference type="AlphaFoldDB" id="A0A6V8H3V8"/>
<accession>A0A6V8H3V8</accession>
<proteinExistence type="predicted"/>
<dbReference type="CDD" id="cd07363">
    <property type="entry name" value="45_DOPA_Dioxygenase"/>
    <property type="match status" value="1"/>
</dbReference>
<dbReference type="Gene3D" id="3.40.830.10">
    <property type="entry name" value="LigB-like"/>
    <property type="match status" value="1"/>
</dbReference>
<sequence>MENGRRNMGVMTRITHAAEVVRLENPLNVPIVQVSLYANEDADAHYRLGQILESLRDEGILIIGAGMAVRNTADYRATKATDQGMPYTVTFEKALTETITAKPAERQAKMDALLKRHDTRDVHPIFNHLLPTHIAAGAAGLDVGKKLWDLPEGGINWAQYRFGTV</sequence>
<keyword evidence="1" id="KW-0560">Oxidoreductase</keyword>
<keyword evidence="3" id="KW-1185">Reference proteome</keyword>
<dbReference type="SUPFAM" id="SSF53213">
    <property type="entry name" value="LigB-like"/>
    <property type="match status" value="1"/>
</dbReference>
<dbReference type="GO" id="GO:0051213">
    <property type="term" value="F:dioxygenase activity"/>
    <property type="evidence" value="ECO:0007669"/>
    <property type="project" value="InterPro"/>
</dbReference>
<name>A0A6V8H3V8_TALPI</name>